<dbReference type="PANTHER" id="PTHR11616">
    <property type="entry name" value="SODIUM/CHLORIDE DEPENDENT TRANSPORTER"/>
    <property type="match status" value="1"/>
</dbReference>
<comment type="similarity">
    <text evidence="2 16">Belongs to the sodium:neurotransmitter symporter (SNF) (TC 2.A.22) family.</text>
</comment>
<dbReference type="SUPFAM" id="SSF161070">
    <property type="entry name" value="SNF-like"/>
    <property type="match status" value="1"/>
</dbReference>
<feature type="transmembrane region" description="Helical" evidence="17">
    <location>
        <begin position="148"/>
        <end position="174"/>
    </location>
</feature>
<feature type="binding site" evidence="14">
    <location>
        <position position="450"/>
    </location>
    <ligand>
        <name>Na(+)</name>
        <dbReference type="ChEBI" id="CHEBI:29101"/>
        <label>1</label>
    </ligand>
</feature>
<dbReference type="GO" id="GO:0089718">
    <property type="term" value="P:amino acid import across plasma membrane"/>
    <property type="evidence" value="ECO:0007669"/>
    <property type="project" value="TreeGrafter"/>
</dbReference>
<keyword evidence="6" id="KW-0029">Amino-acid transport</keyword>
<keyword evidence="8 14" id="KW-0915">Sodium</keyword>
<evidence type="ECO:0000256" key="2">
    <source>
        <dbReference type="ARBA" id="ARBA00006459"/>
    </source>
</evidence>
<evidence type="ECO:0000256" key="12">
    <source>
        <dbReference type="ARBA" id="ARBA00023201"/>
    </source>
</evidence>
<sequence length="690" mass="77102">MSAKRSPKALSSPEEKETTTRLLSNGFKACVISKSSEQPCVAVPLPPPEDTSSTVSSSSLADVENLRGNWGRQLDFFLSCVGYAVGLGNIWRFPYLCYQSGGGAFLVPYLLFLVVCGMPLFFLEMSFGQFASLGPITVWKICPLFKGLGYGMVIISGIVCIYYNVIIAWTLYYIYHSYSVAWSTCDNWWNTADCIKQKPADFASQNTSLLNNSSPSNFGPLGNSSLADITIRTMSNATRRTSSEEFWLYNVLHQSSGIDELGEIQWPLALTLFIAWFVVFLCLLKGIKSSGKVVYVSATFPYVVLVCLLIRGVTLPGAWNGIVFYLSPRWELLLSFKVWGDAATQIFYSVGAAWGAVLTMASYNKFSHNVYRDAMLIPIINCATSIFAGFVVFSIIGFMAYETGNRIEDVVSEGPGLAFVVYPEAVSRLPLSPLWAFLFFIMLFAIGLDSQFGMFETTISAFVDEFPSVLQKRKPLFIAAMCFLMFLLGLPCVTEGGMYILQLMDWYSAAFSLMIISLLELICISWIYGIDRFFMDISLMIKRPPSLWWKLCWCYITPGTIICLLTFIIINHEAVTYDDYKYPKWSVVCGWMIAMCSIVPIPILAVIQLLKAEGSFKERLISCLQPTEKWGPALEEHRILYKKSLSLVSSHFPQKRESIVNQNPSTNQGNLDGVCMVQTEDALLTAESSI</sequence>
<evidence type="ECO:0000256" key="17">
    <source>
        <dbReference type="SAM" id="Phobius"/>
    </source>
</evidence>
<feature type="binding site" evidence="14">
    <location>
        <position position="89"/>
    </location>
    <ligand>
        <name>Na(+)</name>
        <dbReference type="ChEBI" id="CHEBI:29101"/>
        <label>1</label>
    </ligand>
</feature>
<proteinExistence type="inferred from homology"/>
<dbReference type="GO" id="GO:0005283">
    <property type="term" value="F:amino acid:sodium symporter activity"/>
    <property type="evidence" value="ECO:0007669"/>
    <property type="project" value="TreeGrafter"/>
</dbReference>
<evidence type="ECO:0000256" key="5">
    <source>
        <dbReference type="ARBA" id="ARBA00022847"/>
    </source>
</evidence>
<keyword evidence="9" id="KW-0406">Ion transport</keyword>
<feature type="binding site" evidence="14">
    <location>
        <position position="449"/>
    </location>
    <ligand>
        <name>Na(+)</name>
        <dbReference type="ChEBI" id="CHEBI:29101"/>
        <label>1</label>
    </ligand>
</feature>
<dbReference type="InterPro" id="IPR037272">
    <property type="entry name" value="SNS_sf"/>
</dbReference>
<dbReference type="EMBL" id="CAXIEN010000448">
    <property type="protein sequence ID" value="CAL1297988.1"/>
    <property type="molecule type" value="Genomic_DNA"/>
</dbReference>
<dbReference type="Pfam" id="PF00209">
    <property type="entry name" value="SNF"/>
    <property type="match status" value="1"/>
</dbReference>
<feature type="binding site" evidence="14">
    <location>
        <position position="381"/>
    </location>
    <ligand>
        <name>Na(+)</name>
        <dbReference type="ChEBI" id="CHEBI:29101"/>
        <label>1</label>
    </ligand>
</feature>
<accession>A0AAV2BPH8</accession>
<keyword evidence="10 17" id="KW-0472">Membrane</keyword>
<feature type="transmembrane region" description="Helical" evidence="17">
    <location>
        <begin position="590"/>
        <end position="610"/>
    </location>
</feature>
<feature type="binding site" evidence="14">
    <location>
        <position position="84"/>
    </location>
    <ligand>
        <name>Na(+)</name>
        <dbReference type="ChEBI" id="CHEBI:29101"/>
        <label>1</label>
    </ligand>
</feature>
<feature type="transmembrane region" description="Helical" evidence="17">
    <location>
        <begin position="76"/>
        <end position="94"/>
    </location>
</feature>
<evidence type="ECO:0000256" key="16">
    <source>
        <dbReference type="RuleBase" id="RU003732"/>
    </source>
</evidence>
<evidence type="ECO:0000256" key="9">
    <source>
        <dbReference type="ARBA" id="ARBA00023065"/>
    </source>
</evidence>
<dbReference type="AlphaFoldDB" id="A0AAV2BPH8"/>
<keyword evidence="4 16" id="KW-0812">Transmembrane</keyword>
<feature type="transmembrane region" description="Helical" evidence="17">
    <location>
        <begin position="106"/>
        <end position="127"/>
    </location>
</feature>
<feature type="transmembrane region" description="Helical" evidence="17">
    <location>
        <begin position="551"/>
        <end position="570"/>
    </location>
</feature>
<evidence type="ECO:0000256" key="11">
    <source>
        <dbReference type="ARBA" id="ARBA00023180"/>
    </source>
</evidence>
<feature type="binding site" evidence="14">
    <location>
        <position position="85"/>
    </location>
    <ligand>
        <name>Na(+)</name>
        <dbReference type="ChEBI" id="CHEBI:29101"/>
        <label>1</label>
    </ligand>
</feature>
<evidence type="ECO:0000313" key="18">
    <source>
        <dbReference type="EMBL" id="CAL1297988.1"/>
    </source>
</evidence>
<dbReference type="InterPro" id="IPR000175">
    <property type="entry name" value="Na/ntran_symport"/>
</dbReference>
<feature type="transmembrane region" description="Helical" evidence="17">
    <location>
        <begin position="506"/>
        <end position="530"/>
    </location>
</feature>
<reference evidence="18 19" key="1">
    <citation type="submission" date="2024-04" db="EMBL/GenBank/DDBJ databases">
        <authorList>
            <person name="Rising A."/>
            <person name="Reimegard J."/>
            <person name="Sonavane S."/>
            <person name="Akerstrom W."/>
            <person name="Nylinder S."/>
            <person name="Hedman E."/>
            <person name="Kallberg Y."/>
        </authorList>
    </citation>
    <scope>NUCLEOTIDE SEQUENCE [LARGE SCALE GENOMIC DNA]</scope>
</reference>
<dbReference type="GO" id="GO:0046872">
    <property type="term" value="F:metal ion binding"/>
    <property type="evidence" value="ECO:0007669"/>
    <property type="project" value="UniProtKB-KW"/>
</dbReference>
<feature type="transmembrane region" description="Helical" evidence="17">
    <location>
        <begin position="299"/>
        <end position="326"/>
    </location>
</feature>
<dbReference type="PROSITE" id="PS50267">
    <property type="entry name" value="NA_NEUROTRAN_SYMP_3"/>
    <property type="match status" value="1"/>
</dbReference>
<keyword evidence="7 17" id="KW-1133">Transmembrane helix</keyword>
<evidence type="ECO:0000256" key="14">
    <source>
        <dbReference type="PIRSR" id="PIRSR600175-1"/>
    </source>
</evidence>
<keyword evidence="5 16" id="KW-0769">Symport</keyword>
<comment type="caution">
    <text evidence="18">The sequence shown here is derived from an EMBL/GenBank/DDBJ whole genome shotgun (WGS) entry which is preliminary data.</text>
</comment>
<evidence type="ECO:0000256" key="4">
    <source>
        <dbReference type="ARBA" id="ARBA00022692"/>
    </source>
</evidence>
<evidence type="ECO:0000256" key="6">
    <source>
        <dbReference type="ARBA" id="ARBA00022970"/>
    </source>
</evidence>
<evidence type="ECO:0000256" key="1">
    <source>
        <dbReference type="ARBA" id="ARBA00004141"/>
    </source>
</evidence>
<keyword evidence="14" id="KW-0479">Metal-binding</keyword>
<feature type="transmembrane region" description="Helical" evidence="17">
    <location>
        <begin position="434"/>
        <end position="455"/>
    </location>
</feature>
<organism evidence="18 19">
    <name type="scientific">Larinioides sclopetarius</name>
    <dbReference type="NCBI Taxonomy" id="280406"/>
    <lineage>
        <taxon>Eukaryota</taxon>
        <taxon>Metazoa</taxon>
        <taxon>Ecdysozoa</taxon>
        <taxon>Arthropoda</taxon>
        <taxon>Chelicerata</taxon>
        <taxon>Arachnida</taxon>
        <taxon>Araneae</taxon>
        <taxon>Araneomorphae</taxon>
        <taxon>Entelegynae</taxon>
        <taxon>Araneoidea</taxon>
        <taxon>Araneidae</taxon>
        <taxon>Larinioides</taxon>
    </lineage>
</organism>
<keyword evidence="11" id="KW-0325">Glycoprotein</keyword>
<feature type="transmembrane region" description="Helical" evidence="17">
    <location>
        <begin position="375"/>
        <end position="401"/>
    </location>
</feature>
<keyword evidence="3 16" id="KW-0813">Transport</keyword>
<feature type="transmembrane region" description="Helical" evidence="17">
    <location>
        <begin position="346"/>
        <end position="363"/>
    </location>
</feature>
<feature type="transmembrane region" description="Helical" evidence="17">
    <location>
        <begin position="264"/>
        <end position="287"/>
    </location>
</feature>
<feature type="binding site" evidence="14">
    <location>
        <position position="82"/>
    </location>
    <ligand>
        <name>Na(+)</name>
        <dbReference type="ChEBI" id="CHEBI:29101"/>
        <label>1</label>
    </ligand>
</feature>
<dbReference type="PROSITE" id="PS00610">
    <property type="entry name" value="NA_NEUROTRAN_SYMP_1"/>
    <property type="match status" value="1"/>
</dbReference>
<dbReference type="PANTHER" id="PTHR11616:SF321">
    <property type="entry name" value="SODIUM-DEPENDENT NUTRIENT AMINO ACID TRANSPORTER 1-RELATED"/>
    <property type="match status" value="1"/>
</dbReference>
<evidence type="ECO:0000256" key="3">
    <source>
        <dbReference type="ARBA" id="ARBA00022448"/>
    </source>
</evidence>
<evidence type="ECO:0000256" key="13">
    <source>
        <dbReference type="ARBA" id="ARBA00037785"/>
    </source>
</evidence>
<evidence type="ECO:0000313" key="19">
    <source>
        <dbReference type="Proteomes" id="UP001497382"/>
    </source>
</evidence>
<comment type="function">
    <text evidence="13">Unusual broad substrate spectrum amino acid:sodium cotransporter that promotes absorption of the D isomers of essential amino acids. Neutral amino acids are the preferred substrates, especially methionine and phenylalanine.</text>
</comment>
<feature type="transmembrane region" description="Helical" evidence="17">
    <location>
        <begin position="476"/>
        <end position="500"/>
    </location>
</feature>
<name>A0AAV2BPH8_9ARAC</name>
<keyword evidence="19" id="KW-1185">Reference proteome</keyword>
<dbReference type="PRINTS" id="PR00176">
    <property type="entry name" value="NANEUSMPORT"/>
</dbReference>
<feature type="binding site" evidence="14">
    <location>
        <position position="349"/>
    </location>
    <ligand>
        <name>Na(+)</name>
        <dbReference type="ChEBI" id="CHEBI:29101"/>
        <label>1</label>
    </ligand>
</feature>
<feature type="disulfide bond" evidence="15">
    <location>
        <begin position="185"/>
        <end position="194"/>
    </location>
</feature>
<keyword evidence="15" id="KW-1015">Disulfide bond</keyword>
<keyword evidence="12" id="KW-0739">Sodium transport</keyword>
<evidence type="ECO:0000256" key="7">
    <source>
        <dbReference type="ARBA" id="ARBA00022989"/>
    </source>
</evidence>
<dbReference type="Proteomes" id="UP001497382">
    <property type="component" value="Unassembled WGS sequence"/>
</dbReference>
<gene>
    <name evidence="18" type="ORF">LARSCL_LOCUS20627</name>
</gene>
<dbReference type="GO" id="GO:0005886">
    <property type="term" value="C:plasma membrane"/>
    <property type="evidence" value="ECO:0007669"/>
    <property type="project" value="TreeGrafter"/>
</dbReference>
<protein>
    <recommendedName>
        <fullName evidence="16">Transporter</fullName>
    </recommendedName>
</protein>
<evidence type="ECO:0000256" key="10">
    <source>
        <dbReference type="ARBA" id="ARBA00023136"/>
    </source>
</evidence>
<evidence type="ECO:0000256" key="15">
    <source>
        <dbReference type="PIRSR" id="PIRSR600175-2"/>
    </source>
</evidence>
<comment type="subcellular location">
    <subcellularLocation>
        <location evidence="1">Membrane</location>
        <topology evidence="1">Multi-pass membrane protein</topology>
    </subcellularLocation>
</comment>
<evidence type="ECO:0000256" key="8">
    <source>
        <dbReference type="ARBA" id="ARBA00023053"/>
    </source>
</evidence>